<comment type="caution">
    <text evidence="2">The sequence shown here is derived from an EMBL/GenBank/DDBJ whole genome shotgun (WGS) entry which is preliminary data.</text>
</comment>
<keyword evidence="1" id="KW-0472">Membrane</keyword>
<protein>
    <submittedName>
        <fullName evidence="2">DUF2269 domain-containing protein</fullName>
    </submittedName>
</protein>
<accession>A0ABS2KDS8</accession>
<dbReference type="Pfam" id="PF10027">
    <property type="entry name" value="DUF2269"/>
    <property type="match status" value="1"/>
</dbReference>
<dbReference type="EMBL" id="JADIKF010000037">
    <property type="protein sequence ID" value="MBM7129324.1"/>
    <property type="molecule type" value="Genomic_DNA"/>
</dbReference>
<sequence>MNAYVWLKTLHILSSTLLFGTGLGTAFFMWFTHRTGNVTAIATAARLTVLADFLFTTPAVIVQPVSGYLLMRLMGLDLHAGWLQAALALYILTGLCWLPVVWLQWRASQLALASLRSGMPLPPIYYRTMQVWFALGWPAFLAVLAIFWLMVAKPALSF</sequence>
<feature type="transmembrane region" description="Helical" evidence="1">
    <location>
        <begin position="82"/>
        <end position="103"/>
    </location>
</feature>
<feature type="transmembrane region" description="Helical" evidence="1">
    <location>
        <begin position="12"/>
        <end position="31"/>
    </location>
</feature>
<keyword evidence="1" id="KW-1133">Transmembrane helix</keyword>
<feature type="transmembrane region" description="Helical" evidence="1">
    <location>
        <begin position="43"/>
        <end position="62"/>
    </location>
</feature>
<dbReference type="Proteomes" id="UP001430193">
    <property type="component" value="Unassembled WGS sequence"/>
</dbReference>
<reference evidence="2" key="1">
    <citation type="submission" date="2020-10" db="EMBL/GenBank/DDBJ databases">
        <title>Phylogeny of dyella-like bacteria.</title>
        <authorList>
            <person name="Fu J."/>
        </authorList>
    </citation>
    <scope>NUCLEOTIDE SEQUENCE</scope>
    <source>
        <strain evidence="2">DHON07</strain>
    </source>
</reference>
<evidence type="ECO:0000313" key="2">
    <source>
        <dbReference type="EMBL" id="MBM7129324.1"/>
    </source>
</evidence>
<organism evidence="2 3">
    <name type="scientific">Dyella mobilis</name>
    <dbReference type="NCBI Taxonomy" id="1849582"/>
    <lineage>
        <taxon>Bacteria</taxon>
        <taxon>Pseudomonadati</taxon>
        <taxon>Pseudomonadota</taxon>
        <taxon>Gammaproteobacteria</taxon>
        <taxon>Lysobacterales</taxon>
        <taxon>Rhodanobacteraceae</taxon>
        <taxon>Dyella</taxon>
    </lineage>
</organism>
<evidence type="ECO:0000256" key="1">
    <source>
        <dbReference type="SAM" id="Phobius"/>
    </source>
</evidence>
<evidence type="ECO:0000313" key="3">
    <source>
        <dbReference type="Proteomes" id="UP001430193"/>
    </source>
</evidence>
<dbReference type="InterPro" id="IPR018729">
    <property type="entry name" value="DUF2269_transmembrane"/>
</dbReference>
<keyword evidence="3" id="KW-1185">Reference proteome</keyword>
<proteinExistence type="predicted"/>
<name>A0ABS2KDS8_9GAMM</name>
<dbReference type="RefSeq" id="WP_204630933.1">
    <property type="nucleotide sequence ID" value="NZ_BSOC01000004.1"/>
</dbReference>
<feature type="transmembrane region" description="Helical" evidence="1">
    <location>
        <begin position="124"/>
        <end position="151"/>
    </location>
</feature>
<keyword evidence="1" id="KW-0812">Transmembrane</keyword>
<gene>
    <name evidence="2" type="ORF">ISS99_07290</name>
</gene>